<organism evidence="2 3">
    <name type="scientific">Suillus subaureus</name>
    <dbReference type="NCBI Taxonomy" id="48587"/>
    <lineage>
        <taxon>Eukaryota</taxon>
        <taxon>Fungi</taxon>
        <taxon>Dikarya</taxon>
        <taxon>Basidiomycota</taxon>
        <taxon>Agaricomycotina</taxon>
        <taxon>Agaricomycetes</taxon>
        <taxon>Agaricomycetidae</taxon>
        <taxon>Boletales</taxon>
        <taxon>Suillineae</taxon>
        <taxon>Suillaceae</taxon>
        <taxon>Suillus</taxon>
    </lineage>
</organism>
<comment type="caution">
    <text evidence="2">The sequence shown here is derived from an EMBL/GenBank/DDBJ whole genome shotgun (WGS) entry which is preliminary data.</text>
</comment>
<dbReference type="EMBL" id="JABBWG010000027">
    <property type="protein sequence ID" value="KAG1812198.1"/>
    <property type="molecule type" value="Genomic_DNA"/>
</dbReference>
<protein>
    <submittedName>
        <fullName evidence="2">Uncharacterized protein</fullName>
    </submittedName>
</protein>
<evidence type="ECO:0000313" key="3">
    <source>
        <dbReference type="Proteomes" id="UP000807769"/>
    </source>
</evidence>
<sequence>MASRSSLVFLRCDMNLVHQWSRWRSHTRGIDPRTDHCHICWLLPSVSVVWLDNTPHLEPFPTDSSPQPLHQFNPPRSCSRGLPGPQMTSWQLGR</sequence>
<name>A0A9P7JB60_9AGAM</name>
<dbReference type="GeneID" id="64637319"/>
<feature type="compositionally biased region" description="Polar residues" evidence="1">
    <location>
        <begin position="62"/>
        <end position="76"/>
    </location>
</feature>
<proteinExistence type="predicted"/>
<keyword evidence="3" id="KW-1185">Reference proteome</keyword>
<feature type="region of interest" description="Disordered" evidence="1">
    <location>
        <begin position="59"/>
        <end position="94"/>
    </location>
</feature>
<dbReference type="AlphaFoldDB" id="A0A9P7JB60"/>
<accession>A0A9P7JB60</accession>
<dbReference type="RefSeq" id="XP_041190480.1">
    <property type="nucleotide sequence ID" value="XM_041343303.1"/>
</dbReference>
<reference evidence="2" key="1">
    <citation type="journal article" date="2020" name="New Phytol.">
        <title>Comparative genomics reveals dynamic genome evolution in host specialist ectomycorrhizal fungi.</title>
        <authorList>
            <person name="Lofgren L.A."/>
            <person name="Nguyen N.H."/>
            <person name="Vilgalys R."/>
            <person name="Ruytinx J."/>
            <person name="Liao H.L."/>
            <person name="Branco S."/>
            <person name="Kuo A."/>
            <person name="LaButti K."/>
            <person name="Lipzen A."/>
            <person name="Andreopoulos W."/>
            <person name="Pangilinan J."/>
            <person name="Riley R."/>
            <person name="Hundley H."/>
            <person name="Na H."/>
            <person name="Barry K."/>
            <person name="Grigoriev I.V."/>
            <person name="Stajich J.E."/>
            <person name="Kennedy P.G."/>
        </authorList>
    </citation>
    <scope>NUCLEOTIDE SEQUENCE</scope>
    <source>
        <strain evidence="2">MN1</strain>
    </source>
</reference>
<gene>
    <name evidence="2" type="ORF">BJ212DRAFT_478098</name>
</gene>
<evidence type="ECO:0000313" key="2">
    <source>
        <dbReference type="EMBL" id="KAG1812198.1"/>
    </source>
</evidence>
<dbReference type="Proteomes" id="UP000807769">
    <property type="component" value="Unassembled WGS sequence"/>
</dbReference>
<evidence type="ECO:0000256" key="1">
    <source>
        <dbReference type="SAM" id="MobiDB-lite"/>
    </source>
</evidence>